<dbReference type="EMBL" id="AP018907">
    <property type="protein sequence ID" value="BBF92846.1"/>
    <property type="molecule type" value="Genomic_DNA"/>
</dbReference>
<dbReference type="Proteomes" id="UP000266934">
    <property type="component" value="Chromosome"/>
</dbReference>
<keyword evidence="3" id="KW-1185">Reference proteome</keyword>
<dbReference type="OrthoDB" id="8481840at2"/>
<feature type="compositionally biased region" description="Low complexity" evidence="1">
    <location>
        <begin position="10"/>
        <end position="23"/>
    </location>
</feature>
<organism evidence="2 3">
    <name type="scientific">Blastochloris tepida</name>
    <dbReference type="NCBI Taxonomy" id="2233851"/>
    <lineage>
        <taxon>Bacteria</taxon>
        <taxon>Pseudomonadati</taxon>
        <taxon>Pseudomonadota</taxon>
        <taxon>Alphaproteobacteria</taxon>
        <taxon>Hyphomicrobiales</taxon>
        <taxon>Blastochloridaceae</taxon>
        <taxon>Blastochloris</taxon>
    </lineage>
</organism>
<name>A0A348FZW3_9HYPH</name>
<dbReference type="KEGG" id="blag:BLTE_15310"/>
<evidence type="ECO:0000313" key="3">
    <source>
        <dbReference type="Proteomes" id="UP000266934"/>
    </source>
</evidence>
<feature type="compositionally biased region" description="Basic and acidic residues" evidence="1">
    <location>
        <begin position="51"/>
        <end position="61"/>
    </location>
</feature>
<feature type="compositionally biased region" description="Low complexity" evidence="1">
    <location>
        <begin position="31"/>
        <end position="42"/>
    </location>
</feature>
<feature type="region of interest" description="Disordered" evidence="1">
    <location>
        <begin position="1"/>
        <end position="61"/>
    </location>
</feature>
<reference evidence="2 3" key="1">
    <citation type="submission" date="2018-08" db="EMBL/GenBank/DDBJ databases">
        <title>Complete genome sequencing of Blastochloris tepida GI.</title>
        <authorList>
            <person name="Tsukatani Y."/>
            <person name="Mori H."/>
        </authorList>
    </citation>
    <scope>NUCLEOTIDE SEQUENCE [LARGE SCALE GENOMIC DNA]</scope>
    <source>
        <strain evidence="2 3">GI</strain>
    </source>
</reference>
<dbReference type="AlphaFoldDB" id="A0A348FZW3"/>
<sequence>MTDAAHVLFPNDAPAAKAATGPAGKDGPGQGDAKPPAPAAGDPEPDAARSIFRDEPDADDAAARDVTDTFGSFAISAANDGDMERCHALQAAGETLLADVREAGGLASDLAEALGYVKAAADRFAPATEEENQAGMAKALATLQAERTDHAALEGDLAAARRLIVEMDRRTPGLIEQLELTGAGNDPRLIKAAIKEARRRGL</sequence>
<evidence type="ECO:0000313" key="2">
    <source>
        <dbReference type="EMBL" id="BBF92846.1"/>
    </source>
</evidence>
<proteinExistence type="predicted"/>
<dbReference type="RefSeq" id="WP_126399030.1">
    <property type="nucleotide sequence ID" value="NZ_AP018907.1"/>
</dbReference>
<evidence type="ECO:0000256" key="1">
    <source>
        <dbReference type="SAM" id="MobiDB-lite"/>
    </source>
</evidence>
<gene>
    <name evidence="2" type="ORF">BLTE_15310</name>
</gene>
<protein>
    <submittedName>
        <fullName evidence="2">Uncharacterized protein</fullName>
    </submittedName>
</protein>
<accession>A0A348FZW3</accession>